<dbReference type="Proteomes" id="UP000239250">
    <property type="component" value="Chromosome"/>
</dbReference>
<feature type="coiled-coil region" evidence="1">
    <location>
        <begin position="48"/>
        <end position="94"/>
    </location>
</feature>
<reference evidence="4" key="1">
    <citation type="submission" date="2018-02" db="EMBL/GenBank/DDBJ databases">
        <title>Firefly genomes illuminate parallel origins of bioluminescence in beetles.</title>
        <authorList>
            <person name="Fallon T.R."/>
            <person name="Lower S.E.S."/>
            <person name="Behringer M."/>
            <person name="Weng J.-K."/>
        </authorList>
    </citation>
    <scope>NUCLEOTIDE SEQUENCE [LARGE SCALE GENOMIC DNA]</scope>
</reference>
<evidence type="ECO:0000256" key="1">
    <source>
        <dbReference type="SAM" id="Coils"/>
    </source>
</evidence>
<evidence type="ECO:0000313" key="3">
    <source>
        <dbReference type="EMBL" id="AVP49491.1"/>
    </source>
</evidence>
<dbReference type="PROSITE" id="PS51257">
    <property type="entry name" value="PROKAR_LIPOPROTEIN"/>
    <property type="match status" value="1"/>
</dbReference>
<protein>
    <recommendedName>
        <fullName evidence="5">Lipoprotein</fullName>
    </recommendedName>
</protein>
<name>A0A2S0NKF4_9MOLU</name>
<evidence type="ECO:0000313" key="4">
    <source>
        <dbReference type="Proteomes" id="UP000239250"/>
    </source>
</evidence>
<dbReference type="AlphaFoldDB" id="A0A2S0NKF4"/>
<keyword evidence="1" id="KW-0175">Coiled coil</keyword>
<feature type="region of interest" description="Disordered" evidence="2">
    <location>
        <begin position="25"/>
        <end position="44"/>
    </location>
</feature>
<evidence type="ECO:0008006" key="5">
    <source>
        <dbReference type="Google" id="ProtNLM"/>
    </source>
</evidence>
<accession>A0A2S0NKF4</accession>
<feature type="compositionally biased region" description="Basic and acidic residues" evidence="2">
    <location>
        <begin position="25"/>
        <end position="38"/>
    </location>
</feature>
<dbReference type="NCBIfam" id="NF038029">
    <property type="entry name" value="LP_plasma"/>
    <property type="match status" value="1"/>
</dbReference>
<evidence type="ECO:0000256" key="2">
    <source>
        <dbReference type="SAM" id="MobiDB-lite"/>
    </source>
</evidence>
<dbReference type="EMBL" id="CP027019">
    <property type="protein sequence ID" value="AVP49491.1"/>
    <property type="molecule type" value="Genomic_DNA"/>
</dbReference>
<organism evidence="3 4">
    <name type="scientific">Williamsoniiplasma luminosum</name>
    <dbReference type="NCBI Taxonomy" id="214888"/>
    <lineage>
        <taxon>Bacteria</taxon>
        <taxon>Bacillati</taxon>
        <taxon>Mycoplasmatota</taxon>
        <taxon>Mollicutes</taxon>
        <taxon>Entomoplasmatales</taxon>
        <taxon>Williamsoniiplasma</taxon>
    </lineage>
</organism>
<sequence length="509" mass="58079">MKKILNILGTLALTATTSVSVVSCEKPKTTENNTEDKPNNSNIKTPYLNALKEEIIKAQNIKQEAKQTDAWKSLQNAIEQAESVTKEEEALEATDELLKAIKSFYEPQNKIELKSYIKNTNLGYISSEKVIKEALKIKNPDIPRKVLKNIEYKDRILRDKTGQLSGEVKIEFNDKFKNEWDIDKEGVITASELGLEDLDGTLKVKERTGDAFLYKRTTSSNNLIDLTKKEASSIPEGIKDYAWWKGNKYITIDESTDILKIYQIENKEWKWIENLEVKYGYWNDEKPKTNYHWDMIDRIDDNSFSIATMIAKNDTSQTIVNAFTKLQITNNEVSAKVNKYVGGADEWTVALKGIVNGSNAYDLEYFGIAKGYYGFLNGLIGVSPMYINLKKSLPDMENDIDPNRAEYISITRAEMTRWPTGVNWKGETALYWGIANMKYNGYNIVISYHDGIGVEQGNFDHLNEENTGLSEIKWDDDDLGIPISIIQDKTGKIWVNTKDAIYPLVYWTC</sequence>
<dbReference type="InterPro" id="IPR054816">
    <property type="entry name" value="Lipoprotein_mollicutes-type_CS"/>
</dbReference>
<proteinExistence type="predicted"/>
<dbReference type="RefSeq" id="WP_303662079.1">
    <property type="nucleotide sequence ID" value="NZ_CP027019.1"/>
</dbReference>
<gene>
    <name evidence="3" type="ORF">C5T88_02850</name>
</gene>